<accession>A0ABZ0I3V4</accession>
<feature type="domain" description="Photolyase/cryptochrome alpha/beta" evidence="7">
    <location>
        <begin position="3"/>
        <end position="132"/>
    </location>
</feature>
<evidence type="ECO:0000256" key="1">
    <source>
        <dbReference type="ARBA" id="ARBA00001932"/>
    </source>
</evidence>
<dbReference type="EMBL" id="CP136864">
    <property type="protein sequence ID" value="WOJ94198.1"/>
    <property type="molecule type" value="Genomic_DNA"/>
</dbReference>
<proteinExistence type="inferred from homology"/>
<name>A0ABZ0I3V4_9GAMM</name>
<dbReference type="Gene3D" id="1.10.579.10">
    <property type="entry name" value="DNA Cyclobutane Dipyrimidine Photolyase, subunit A, domain 3"/>
    <property type="match status" value="1"/>
</dbReference>
<keyword evidence="8" id="KW-0456">Lyase</keyword>
<evidence type="ECO:0000259" key="7">
    <source>
        <dbReference type="PROSITE" id="PS51645"/>
    </source>
</evidence>
<dbReference type="PROSITE" id="PS00394">
    <property type="entry name" value="DNA_PHOTOLYASES_1_1"/>
    <property type="match status" value="1"/>
</dbReference>
<keyword evidence="9" id="KW-1185">Reference proteome</keyword>
<comment type="cofactor">
    <cofactor evidence="2">
        <name>FAD</name>
        <dbReference type="ChEBI" id="CHEBI:57692"/>
    </cofactor>
</comment>
<evidence type="ECO:0000313" key="8">
    <source>
        <dbReference type="EMBL" id="WOJ94198.1"/>
    </source>
</evidence>
<dbReference type="InterPro" id="IPR014729">
    <property type="entry name" value="Rossmann-like_a/b/a_fold"/>
</dbReference>
<dbReference type="PANTHER" id="PTHR11455">
    <property type="entry name" value="CRYPTOCHROME"/>
    <property type="match status" value="1"/>
</dbReference>
<dbReference type="InterPro" id="IPR006050">
    <property type="entry name" value="DNA_photolyase_N"/>
</dbReference>
<dbReference type="Pfam" id="PF00875">
    <property type="entry name" value="DNA_photolyase"/>
    <property type="match status" value="1"/>
</dbReference>
<evidence type="ECO:0000256" key="6">
    <source>
        <dbReference type="RuleBase" id="RU004182"/>
    </source>
</evidence>
<comment type="similarity">
    <text evidence="6">Belongs to the DNA photolyase family.</text>
</comment>
<protein>
    <submittedName>
        <fullName evidence="8">Deoxyribodipyrimidine photo-lyase</fullName>
        <ecNumber evidence="8">4.1.99.3</ecNumber>
    </submittedName>
</protein>
<dbReference type="InterPro" id="IPR002081">
    <property type="entry name" value="Cryptochrome/DNA_photolyase_1"/>
</dbReference>
<reference evidence="8 9" key="1">
    <citation type="submission" date="2023-10" db="EMBL/GenBank/DDBJ databases">
        <title>Two novel species belonging to the OM43/NOR5 clade.</title>
        <authorList>
            <person name="Park M."/>
        </authorList>
    </citation>
    <scope>NUCLEOTIDE SEQUENCE [LARGE SCALE GENOMIC DNA]</scope>
    <source>
        <strain evidence="8 9">IMCC43200</strain>
    </source>
</reference>
<keyword evidence="4 6" id="KW-0274">FAD</keyword>
<dbReference type="GO" id="GO:0003904">
    <property type="term" value="F:deoxyribodipyrimidine photo-lyase activity"/>
    <property type="evidence" value="ECO:0007669"/>
    <property type="project" value="UniProtKB-EC"/>
</dbReference>
<dbReference type="Proteomes" id="UP001626537">
    <property type="component" value="Chromosome"/>
</dbReference>
<comment type="cofactor">
    <cofactor evidence="1">
        <name>(6R)-5,10-methylene-5,6,7,8-tetrahydrofolate</name>
        <dbReference type="ChEBI" id="CHEBI:15636"/>
    </cofactor>
</comment>
<dbReference type="InterPro" id="IPR036155">
    <property type="entry name" value="Crypto/Photolyase_N_sf"/>
</dbReference>
<dbReference type="Gene3D" id="1.25.40.80">
    <property type="match status" value="1"/>
</dbReference>
<dbReference type="Gene3D" id="3.40.50.620">
    <property type="entry name" value="HUPs"/>
    <property type="match status" value="1"/>
</dbReference>
<evidence type="ECO:0000256" key="3">
    <source>
        <dbReference type="ARBA" id="ARBA00022630"/>
    </source>
</evidence>
<evidence type="ECO:0000256" key="4">
    <source>
        <dbReference type="ARBA" id="ARBA00022827"/>
    </source>
</evidence>
<dbReference type="InterPro" id="IPR005101">
    <property type="entry name" value="Cryptochr/Photolyase_FAD-bd"/>
</dbReference>
<keyword evidence="5 6" id="KW-0157">Chromophore</keyword>
<dbReference type="PRINTS" id="PR00147">
    <property type="entry name" value="DNAPHOTLYASE"/>
</dbReference>
<dbReference type="SUPFAM" id="SSF48173">
    <property type="entry name" value="Cryptochrome/photolyase FAD-binding domain"/>
    <property type="match status" value="1"/>
</dbReference>
<dbReference type="InterPro" id="IPR036134">
    <property type="entry name" value="Crypto/Photolyase_FAD-like_sf"/>
</dbReference>
<gene>
    <name evidence="8" type="ORF">R0135_03285</name>
</gene>
<sequence length="485" mass="55731">MTDTVVLWFRQDLRIHDLPALHAASKDGRQILPIYILDEDAPGDWKIGGASRWWLHHSLTALATDIESLGGKLIFRRGNSLSILRELCEANNAEAIYCSRRYEPWAAKEENTLHESFKNDEITFKRFPGALLHEPGTVMTQGGGPFKVFTPFWRACRKNETPRPIEKTAANWSDCSASDVLDDWELLPRNPDWAAQWSEYWKPGETGARERLHAFLDDTVSRYADERDLPAVDATSRMSAHLHHGEISPRQIWAMCEQKRLELPHSDTAINKFQAELGWREFSYHLLHFFPHIPESPFKENFAQFPWQANETYLQAWQQGQTGYPIVDAGMRELWATGIMHNRVRMVVASFLCKHLLQHWRSGEDWFWDTLVDADLASNGCSWQWVAGSGADAAPYFRIFNPVTQGEKFDKQGEYVRRWVPEISDLPNKYLHKPWEAPDDILEQAGIVLGQQYPAPIVDHREARQAALDAYEHIRLSSATTAQAN</sequence>
<dbReference type="PROSITE" id="PS00691">
    <property type="entry name" value="DNA_PHOTOLYASES_1_2"/>
    <property type="match status" value="1"/>
</dbReference>
<evidence type="ECO:0000256" key="5">
    <source>
        <dbReference type="ARBA" id="ARBA00022991"/>
    </source>
</evidence>
<dbReference type="RefSeq" id="WP_407348835.1">
    <property type="nucleotide sequence ID" value="NZ_CP136864.1"/>
</dbReference>
<dbReference type="EC" id="4.1.99.3" evidence="8"/>
<dbReference type="Pfam" id="PF03441">
    <property type="entry name" value="FAD_binding_7"/>
    <property type="match status" value="1"/>
</dbReference>
<keyword evidence="3 6" id="KW-0285">Flavoprotein</keyword>
<organism evidence="8 9">
    <name type="scientific">Congregibacter variabilis</name>
    <dbReference type="NCBI Taxonomy" id="3081200"/>
    <lineage>
        <taxon>Bacteria</taxon>
        <taxon>Pseudomonadati</taxon>
        <taxon>Pseudomonadota</taxon>
        <taxon>Gammaproteobacteria</taxon>
        <taxon>Cellvibrionales</taxon>
        <taxon>Halieaceae</taxon>
        <taxon>Congregibacter</taxon>
    </lineage>
</organism>
<evidence type="ECO:0000256" key="2">
    <source>
        <dbReference type="ARBA" id="ARBA00001974"/>
    </source>
</evidence>
<dbReference type="PROSITE" id="PS51645">
    <property type="entry name" value="PHR_CRY_ALPHA_BETA"/>
    <property type="match status" value="1"/>
</dbReference>
<dbReference type="InterPro" id="IPR018394">
    <property type="entry name" value="DNA_photolyase_1_CS_C"/>
</dbReference>
<dbReference type="PANTHER" id="PTHR11455:SF18">
    <property type="entry name" value="SI:CH1073-390K14.1"/>
    <property type="match status" value="1"/>
</dbReference>
<evidence type="ECO:0000313" key="9">
    <source>
        <dbReference type="Proteomes" id="UP001626537"/>
    </source>
</evidence>
<dbReference type="SUPFAM" id="SSF52425">
    <property type="entry name" value="Cryptochrome/photolyase, N-terminal domain"/>
    <property type="match status" value="1"/>
</dbReference>